<name>A0A9N9DH17_9GLOM</name>
<dbReference type="EMBL" id="CAJVPK010004277">
    <property type="protein sequence ID" value="CAG8635412.1"/>
    <property type="molecule type" value="Genomic_DNA"/>
</dbReference>
<sequence>LFSNGDRLEESKNISELDRDPGIRDGGKINPLLLVVSGVCDGRGGLAIVMLGRILLFSVEIDN</sequence>
<dbReference type="AlphaFoldDB" id="A0A9N9DH17"/>
<keyword evidence="2" id="KW-1185">Reference proteome</keyword>
<feature type="non-terminal residue" evidence="1">
    <location>
        <position position="1"/>
    </location>
</feature>
<proteinExistence type="predicted"/>
<accession>A0A9N9DH17</accession>
<protein>
    <submittedName>
        <fullName evidence="1">4440_t:CDS:1</fullName>
    </submittedName>
</protein>
<evidence type="ECO:0000313" key="1">
    <source>
        <dbReference type="EMBL" id="CAG8635412.1"/>
    </source>
</evidence>
<evidence type="ECO:0000313" key="2">
    <source>
        <dbReference type="Proteomes" id="UP000789706"/>
    </source>
</evidence>
<comment type="caution">
    <text evidence="1">The sequence shown here is derived from an EMBL/GenBank/DDBJ whole genome shotgun (WGS) entry which is preliminary data.</text>
</comment>
<gene>
    <name evidence="1" type="ORF">DEBURN_LOCUS10946</name>
</gene>
<feature type="non-terminal residue" evidence="1">
    <location>
        <position position="63"/>
    </location>
</feature>
<organism evidence="1 2">
    <name type="scientific">Diversispora eburnea</name>
    <dbReference type="NCBI Taxonomy" id="1213867"/>
    <lineage>
        <taxon>Eukaryota</taxon>
        <taxon>Fungi</taxon>
        <taxon>Fungi incertae sedis</taxon>
        <taxon>Mucoromycota</taxon>
        <taxon>Glomeromycotina</taxon>
        <taxon>Glomeromycetes</taxon>
        <taxon>Diversisporales</taxon>
        <taxon>Diversisporaceae</taxon>
        <taxon>Diversispora</taxon>
    </lineage>
</organism>
<dbReference type="Proteomes" id="UP000789706">
    <property type="component" value="Unassembled WGS sequence"/>
</dbReference>
<reference evidence="1" key="1">
    <citation type="submission" date="2021-06" db="EMBL/GenBank/DDBJ databases">
        <authorList>
            <person name="Kallberg Y."/>
            <person name="Tangrot J."/>
            <person name="Rosling A."/>
        </authorList>
    </citation>
    <scope>NUCLEOTIDE SEQUENCE</scope>
    <source>
        <strain evidence="1">AZ414A</strain>
    </source>
</reference>